<gene>
    <name evidence="3" type="ORF">EDD30_6836</name>
</gene>
<dbReference type="SUPFAM" id="SSF141868">
    <property type="entry name" value="EAL domain-like"/>
    <property type="match status" value="1"/>
</dbReference>
<evidence type="ECO:0000259" key="1">
    <source>
        <dbReference type="PROSITE" id="PS50883"/>
    </source>
</evidence>
<dbReference type="SUPFAM" id="SSF55073">
    <property type="entry name" value="Nucleotide cyclase"/>
    <property type="match status" value="1"/>
</dbReference>
<dbReference type="Gene3D" id="3.30.70.270">
    <property type="match status" value="1"/>
</dbReference>
<evidence type="ECO:0000313" key="3">
    <source>
        <dbReference type="EMBL" id="ROP33794.1"/>
    </source>
</evidence>
<dbReference type="Pfam" id="PF00990">
    <property type="entry name" value="GGDEF"/>
    <property type="match status" value="1"/>
</dbReference>
<dbReference type="Proteomes" id="UP000271683">
    <property type="component" value="Unassembled WGS sequence"/>
</dbReference>
<reference evidence="3 4" key="1">
    <citation type="submission" date="2018-11" db="EMBL/GenBank/DDBJ databases">
        <title>Sequencing the genomes of 1000 actinobacteria strains.</title>
        <authorList>
            <person name="Klenk H.-P."/>
        </authorList>
    </citation>
    <scope>NUCLEOTIDE SEQUENCE [LARGE SCALE GENOMIC DNA]</scope>
    <source>
        <strain evidence="3 4">DSM 43634</strain>
    </source>
</reference>
<dbReference type="SMART" id="SM00052">
    <property type="entry name" value="EAL"/>
    <property type="match status" value="1"/>
</dbReference>
<dbReference type="InterPro" id="IPR050706">
    <property type="entry name" value="Cyclic-di-GMP_PDE-like"/>
</dbReference>
<dbReference type="Pfam" id="PF00563">
    <property type="entry name" value="EAL"/>
    <property type="match status" value="1"/>
</dbReference>
<dbReference type="Gene3D" id="3.20.20.450">
    <property type="entry name" value="EAL domain"/>
    <property type="match status" value="1"/>
</dbReference>
<dbReference type="OrthoDB" id="23692at2"/>
<dbReference type="AlphaFoldDB" id="A0A3N1GUB2"/>
<dbReference type="CDD" id="cd01949">
    <property type="entry name" value="GGDEF"/>
    <property type="match status" value="1"/>
</dbReference>
<dbReference type="GO" id="GO:0071111">
    <property type="term" value="F:cyclic-guanylate-specific phosphodiesterase activity"/>
    <property type="evidence" value="ECO:0007669"/>
    <property type="project" value="InterPro"/>
</dbReference>
<evidence type="ECO:0000259" key="2">
    <source>
        <dbReference type="PROSITE" id="PS50887"/>
    </source>
</evidence>
<accession>A0A3N1GUB2</accession>
<dbReference type="PROSITE" id="PS50883">
    <property type="entry name" value="EAL"/>
    <property type="match status" value="1"/>
</dbReference>
<name>A0A3N1GUB2_9ACTN</name>
<comment type="caution">
    <text evidence="3">The sequence shown here is derived from an EMBL/GenBank/DDBJ whole genome shotgun (WGS) entry which is preliminary data.</text>
</comment>
<evidence type="ECO:0000313" key="4">
    <source>
        <dbReference type="Proteomes" id="UP000271683"/>
    </source>
</evidence>
<dbReference type="InterPro" id="IPR000160">
    <property type="entry name" value="GGDEF_dom"/>
</dbReference>
<protein>
    <submittedName>
        <fullName evidence="3">Diguanylate cyclase (GGDEF)-like protein</fullName>
    </submittedName>
</protein>
<dbReference type="InterPro" id="IPR001633">
    <property type="entry name" value="EAL_dom"/>
</dbReference>
<proteinExistence type="predicted"/>
<dbReference type="PANTHER" id="PTHR33121">
    <property type="entry name" value="CYCLIC DI-GMP PHOSPHODIESTERASE PDEF"/>
    <property type="match status" value="1"/>
</dbReference>
<dbReference type="PANTHER" id="PTHR33121:SF70">
    <property type="entry name" value="SIGNALING PROTEIN YKOW"/>
    <property type="match status" value="1"/>
</dbReference>
<feature type="domain" description="GGDEF" evidence="2">
    <location>
        <begin position="172"/>
        <end position="311"/>
    </location>
</feature>
<sequence length="575" mass="61707">MTGTVAPTGYQDRMPRQVGELAVPVKPVAASTPLADVQAILREDPLLPGVVVRAVDGQLRLLSRVHVEHAAVPGLDRVPTMGDLPPAETLKLRASTAVDVAAEAALARPSATRDDAILITWPHNRYGIAPMLDLIAAMARRYVRLTRTDALTGLANRHALTTRGEEWLREHTDGALLVIDLDRFAEINEALGYQGADQILRQVSAALTEAAGDDDIVARLDGDQFAVLLTDRPEAGTEAGPDGWTERIAHQLAQRARGPFTVTGIPVSVEMSIGVAHTAQAGNDVDTLLRRATMAMQVAKRARTGVEAWDPHAAAARGTDLRLMAELRAATTRGQLRLHYQPLIAAADGRPHGVEALVRWQHPDRGLLPPGVFLPDAERSDIIIDLTDWVLAEAIGQAATWRSAGTPMPVSVNISAAYLAQERAVATIAALLAVQQVPADLLTVEITESTMMTHPERAATRLGALRKLGARVSVDDFGTGYTSLALLPELPIDELKIDRSFVSRMVDSAPHAAIVRTVTDLAKSLGVTVVAEGIEDEPTADALRALGVDLLQGYHFARPQSPELLQLPGLSRQRC</sequence>
<dbReference type="InterPro" id="IPR043128">
    <property type="entry name" value="Rev_trsase/Diguanyl_cyclase"/>
</dbReference>
<dbReference type="CDD" id="cd01948">
    <property type="entry name" value="EAL"/>
    <property type="match status" value="1"/>
</dbReference>
<dbReference type="EMBL" id="RJKL01000001">
    <property type="protein sequence ID" value="ROP33794.1"/>
    <property type="molecule type" value="Genomic_DNA"/>
</dbReference>
<feature type="domain" description="EAL" evidence="1">
    <location>
        <begin position="320"/>
        <end position="573"/>
    </location>
</feature>
<dbReference type="PROSITE" id="PS50887">
    <property type="entry name" value="GGDEF"/>
    <property type="match status" value="1"/>
</dbReference>
<dbReference type="InterPro" id="IPR029787">
    <property type="entry name" value="Nucleotide_cyclase"/>
</dbReference>
<organism evidence="3 4">
    <name type="scientific">Couchioplanes caeruleus</name>
    <dbReference type="NCBI Taxonomy" id="56438"/>
    <lineage>
        <taxon>Bacteria</taxon>
        <taxon>Bacillati</taxon>
        <taxon>Actinomycetota</taxon>
        <taxon>Actinomycetes</taxon>
        <taxon>Micromonosporales</taxon>
        <taxon>Micromonosporaceae</taxon>
        <taxon>Couchioplanes</taxon>
    </lineage>
</organism>
<dbReference type="InterPro" id="IPR035919">
    <property type="entry name" value="EAL_sf"/>
</dbReference>
<dbReference type="NCBIfam" id="TIGR00254">
    <property type="entry name" value="GGDEF"/>
    <property type="match status" value="1"/>
</dbReference>
<dbReference type="RefSeq" id="WP_084556083.1">
    <property type="nucleotide sequence ID" value="NZ_RJKL01000001.1"/>
</dbReference>
<dbReference type="SMART" id="SM00267">
    <property type="entry name" value="GGDEF"/>
    <property type="match status" value="1"/>
</dbReference>